<dbReference type="GeneID" id="96227760"/>
<organism evidence="2 3">
    <name type="scientific">Dorea longicatena</name>
    <dbReference type="NCBI Taxonomy" id="88431"/>
    <lineage>
        <taxon>Bacteria</taxon>
        <taxon>Bacillati</taxon>
        <taxon>Bacillota</taxon>
        <taxon>Clostridia</taxon>
        <taxon>Lachnospirales</taxon>
        <taxon>Lachnospiraceae</taxon>
        <taxon>Dorea</taxon>
    </lineage>
</organism>
<dbReference type="EMBL" id="CZAY01000003">
    <property type="protein sequence ID" value="CUP11537.1"/>
    <property type="molecule type" value="Genomic_DNA"/>
</dbReference>
<feature type="transmembrane region" description="Helical" evidence="1">
    <location>
        <begin position="175"/>
        <end position="196"/>
    </location>
</feature>
<keyword evidence="1" id="KW-0472">Membrane</keyword>
<dbReference type="AlphaFoldDB" id="A0A174KN19"/>
<evidence type="ECO:0000313" key="3">
    <source>
        <dbReference type="Proteomes" id="UP000095485"/>
    </source>
</evidence>
<accession>A0A174KN19</accession>
<gene>
    <name evidence="2" type="ORF">ERS852526_00454</name>
</gene>
<sequence>MKKKIQVIIAGIIIVAGLFLYAHIGKNNYIYDRAVDTSEYITTGSFLNETVQERFKSNEDTLDGVRVKCRITGTPSDTVIKYSLTDAETQKVVANGETKATDLESGKFYNFKFDTVKNCKDKEYIFSIGTEGEIPDNAVLFCFERKTEQGTKFWINDEETDGTLIMKAVTNRFDVETFCVLLLFIIYVIAFMKFLYKLFK</sequence>
<keyword evidence="1" id="KW-0812">Transmembrane</keyword>
<reference evidence="2 3" key="1">
    <citation type="submission" date="2015-09" db="EMBL/GenBank/DDBJ databases">
        <authorList>
            <consortium name="Pathogen Informatics"/>
        </authorList>
    </citation>
    <scope>NUCLEOTIDE SEQUENCE [LARGE SCALE GENOMIC DNA]</scope>
    <source>
        <strain evidence="2 3">2789STDY5834914</strain>
    </source>
</reference>
<proteinExistence type="predicted"/>
<protein>
    <submittedName>
        <fullName evidence="2">Uncharacterized protein</fullName>
    </submittedName>
</protein>
<feature type="transmembrane region" description="Helical" evidence="1">
    <location>
        <begin position="7"/>
        <end position="24"/>
    </location>
</feature>
<evidence type="ECO:0000313" key="2">
    <source>
        <dbReference type="EMBL" id="CUP11537.1"/>
    </source>
</evidence>
<name>A0A174KN19_9FIRM</name>
<dbReference type="OrthoDB" id="2051050at2"/>
<dbReference type="Proteomes" id="UP000095485">
    <property type="component" value="Unassembled WGS sequence"/>
</dbReference>
<keyword evidence="1" id="KW-1133">Transmembrane helix</keyword>
<evidence type="ECO:0000256" key="1">
    <source>
        <dbReference type="SAM" id="Phobius"/>
    </source>
</evidence>
<dbReference type="RefSeq" id="WP_055281612.1">
    <property type="nucleotide sequence ID" value="NZ_CZAY01000003.1"/>
</dbReference>